<dbReference type="GO" id="GO:0006183">
    <property type="term" value="P:GTP biosynthetic process"/>
    <property type="evidence" value="ECO:0007669"/>
    <property type="project" value="TreeGrafter"/>
</dbReference>
<reference evidence="18" key="2">
    <citation type="submission" date="2021-03" db="UniProtKB">
        <authorList>
            <consortium name="EnsemblPlants"/>
        </authorList>
    </citation>
    <scope>IDENTIFICATION</scope>
</reference>
<evidence type="ECO:0000256" key="12">
    <source>
        <dbReference type="PIRSR" id="PIRSR000130-1"/>
    </source>
</evidence>
<gene>
    <name evidence="18" type="primary">LOC110734420</name>
</gene>
<dbReference type="PANTHER" id="PTHR11911:SF111">
    <property type="entry name" value="INOSINE-5'-MONOPHOSPHATE DEHYDROGENASE"/>
    <property type="match status" value="1"/>
</dbReference>
<dbReference type="Gene3D" id="3.20.20.70">
    <property type="entry name" value="Aldolase class I"/>
    <property type="match status" value="1"/>
</dbReference>
<dbReference type="InterPro" id="IPR015875">
    <property type="entry name" value="IMP_DH/GMP_Rdtase_CS"/>
</dbReference>
<dbReference type="Pfam" id="PF00478">
    <property type="entry name" value="IMPDH"/>
    <property type="match status" value="1"/>
</dbReference>
<keyword evidence="8 13" id="KW-0520">NAD</keyword>
<dbReference type="InterPro" id="IPR005990">
    <property type="entry name" value="IMP_DH"/>
</dbReference>
<evidence type="ECO:0000256" key="2">
    <source>
        <dbReference type="ARBA" id="ARBA00005502"/>
    </source>
</evidence>
<reference evidence="18" key="1">
    <citation type="journal article" date="2017" name="Nature">
        <title>The genome of Chenopodium quinoa.</title>
        <authorList>
            <person name="Jarvis D.E."/>
            <person name="Ho Y.S."/>
            <person name="Lightfoot D.J."/>
            <person name="Schmoeckel S.M."/>
            <person name="Li B."/>
            <person name="Borm T.J.A."/>
            <person name="Ohyanagi H."/>
            <person name="Mineta K."/>
            <person name="Michell C.T."/>
            <person name="Saber N."/>
            <person name="Kharbatia N.M."/>
            <person name="Rupper R.R."/>
            <person name="Sharp A.R."/>
            <person name="Dally N."/>
            <person name="Boughton B.A."/>
            <person name="Woo Y.H."/>
            <person name="Gao G."/>
            <person name="Schijlen E.G.W.M."/>
            <person name="Guo X."/>
            <person name="Momin A.A."/>
            <person name="Negrao S."/>
            <person name="Al-Babili S."/>
            <person name="Gehring C."/>
            <person name="Roessner U."/>
            <person name="Jung C."/>
            <person name="Murphy K."/>
            <person name="Arold S.T."/>
            <person name="Gojobori T."/>
            <person name="van der Linden C.G."/>
            <person name="van Loo E.N."/>
            <person name="Jellen E.N."/>
            <person name="Maughan P.J."/>
            <person name="Tester M."/>
        </authorList>
    </citation>
    <scope>NUCLEOTIDE SEQUENCE [LARGE SCALE GENOMIC DNA]</scope>
    <source>
        <strain evidence="18">cv. PI 614886</strain>
    </source>
</reference>
<keyword evidence="4 16" id="KW-0332">GMP biosynthesis</keyword>
<evidence type="ECO:0000256" key="14">
    <source>
        <dbReference type="PIRSR" id="PIRSR000130-4"/>
    </source>
</evidence>
<dbReference type="KEGG" id="cqi:110734420"/>
<dbReference type="SMR" id="A0A803LFJ0"/>
<comment type="cofactor">
    <cofactor evidence="1">
        <name>K(+)</name>
        <dbReference type="ChEBI" id="CHEBI:29103"/>
    </cofactor>
</comment>
<dbReference type="EnsemblPlants" id="AUR62011946-RA">
    <property type="protein sequence ID" value="AUR62011946-RA:cds"/>
    <property type="gene ID" value="AUR62011946"/>
</dbReference>
<evidence type="ECO:0000256" key="15">
    <source>
        <dbReference type="RuleBase" id="RU003927"/>
    </source>
</evidence>
<evidence type="ECO:0000256" key="7">
    <source>
        <dbReference type="ARBA" id="ARBA00023002"/>
    </source>
</evidence>
<dbReference type="PROSITE" id="PS00487">
    <property type="entry name" value="IMP_DH_GMP_RED"/>
    <property type="match status" value="1"/>
</dbReference>
<proteinExistence type="inferred from homology"/>
<evidence type="ECO:0000256" key="1">
    <source>
        <dbReference type="ARBA" id="ARBA00001958"/>
    </source>
</evidence>
<evidence type="ECO:0000256" key="9">
    <source>
        <dbReference type="ARBA" id="ARBA00023122"/>
    </source>
</evidence>
<feature type="active site" description="Thioimidate intermediate" evidence="12">
    <location>
        <position position="341"/>
    </location>
</feature>
<organism evidence="18 19">
    <name type="scientific">Chenopodium quinoa</name>
    <name type="common">Quinoa</name>
    <dbReference type="NCBI Taxonomy" id="63459"/>
    <lineage>
        <taxon>Eukaryota</taxon>
        <taxon>Viridiplantae</taxon>
        <taxon>Streptophyta</taxon>
        <taxon>Embryophyta</taxon>
        <taxon>Tracheophyta</taxon>
        <taxon>Spermatophyta</taxon>
        <taxon>Magnoliopsida</taxon>
        <taxon>eudicotyledons</taxon>
        <taxon>Gunneridae</taxon>
        <taxon>Pentapetalae</taxon>
        <taxon>Caryophyllales</taxon>
        <taxon>Chenopodiaceae</taxon>
        <taxon>Chenopodioideae</taxon>
        <taxon>Atripliceae</taxon>
        <taxon>Chenopodium</taxon>
    </lineage>
</organism>
<feature type="binding site" description="in other chain" evidence="14">
    <location>
        <position position="341"/>
    </location>
    <ligand>
        <name>K(+)</name>
        <dbReference type="ChEBI" id="CHEBI:29103"/>
        <note>ligand shared between two tetrameric partners</note>
    </ligand>
</feature>
<dbReference type="GO" id="GO:0006177">
    <property type="term" value="P:GMP biosynthetic process"/>
    <property type="evidence" value="ECO:0007669"/>
    <property type="project" value="UniProtKB-KW"/>
</dbReference>
<dbReference type="UniPathway" id="UPA00601">
    <property type="reaction ID" value="UER00295"/>
</dbReference>
<evidence type="ECO:0000313" key="19">
    <source>
        <dbReference type="Proteomes" id="UP000596660"/>
    </source>
</evidence>
<evidence type="ECO:0000259" key="17">
    <source>
        <dbReference type="Pfam" id="PF00478"/>
    </source>
</evidence>
<keyword evidence="19" id="KW-1185">Reference proteome</keyword>
<feature type="binding site" description="in other chain" evidence="14">
    <location>
        <position position="336"/>
    </location>
    <ligand>
        <name>K(+)</name>
        <dbReference type="ChEBI" id="CHEBI:29103"/>
        <note>ligand shared between two tetrameric partners</note>
    </ligand>
</feature>
<dbReference type="Gramene" id="AUR62011946-RA">
    <property type="protein sequence ID" value="AUR62011946-RA:cds"/>
    <property type="gene ID" value="AUR62011946"/>
</dbReference>
<dbReference type="RefSeq" id="XP_021770261.1">
    <property type="nucleotide sequence ID" value="XM_021914569.1"/>
</dbReference>
<comment type="pathway">
    <text evidence="16">Purine metabolism; XMP biosynthesis via de novo pathway; XMP from IMP: step 1/1.</text>
</comment>
<dbReference type="GeneID" id="110734420"/>
<evidence type="ECO:0000256" key="10">
    <source>
        <dbReference type="ARBA" id="ARBA00048028"/>
    </source>
</evidence>
<dbReference type="InterPro" id="IPR046342">
    <property type="entry name" value="CBS_dom_sf"/>
</dbReference>
<evidence type="ECO:0000256" key="8">
    <source>
        <dbReference type="ARBA" id="ARBA00023027"/>
    </source>
</evidence>
<evidence type="ECO:0000256" key="6">
    <source>
        <dbReference type="ARBA" id="ARBA00022958"/>
    </source>
</evidence>
<dbReference type="OrthoDB" id="416622at2759"/>
<evidence type="ECO:0000313" key="18">
    <source>
        <dbReference type="EnsemblPlants" id="AUR62011946-RA:cds"/>
    </source>
</evidence>
<comment type="function">
    <text evidence="11">Catalyzes the conversion of inosine 5'-phosphate (IMP) to xanthosine 5'-phosphate (XMP), the first committed and rate-limiting step in the de novo synthesis of guanine nucleotides, and therefore plays an important role in the regulation of cell growth.</text>
</comment>
<feature type="binding site" evidence="13">
    <location>
        <begin position="334"/>
        <end position="336"/>
    </location>
    <ligand>
        <name>NAD(+)</name>
        <dbReference type="ChEBI" id="CHEBI:57540"/>
    </ligand>
</feature>
<dbReference type="SMART" id="SM01240">
    <property type="entry name" value="IMPDH"/>
    <property type="match status" value="1"/>
</dbReference>
<keyword evidence="5 16" id="KW-0658">Purine biosynthesis</keyword>
<evidence type="ECO:0000256" key="3">
    <source>
        <dbReference type="ARBA" id="ARBA00022723"/>
    </source>
</evidence>
<dbReference type="FunFam" id="3.20.20.70:FF:000086">
    <property type="entry name" value="IMP dehydrogenase, putative"/>
    <property type="match status" value="1"/>
</dbReference>
<dbReference type="InterPro" id="IPR001093">
    <property type="entry name" value="IMP_DH_GMPRt"/>
</dbReference>
<dbReference type="AlphaFoldDB" id="A0A803LFJ0"/>
<feature type="active site" description="Proton acceptor" evidence="12">
    <location>
        <position position="437"/>
    </location>
</feature>
<dbReference type="GO" id="GO:0005737">
    <property type="term" value="C:cytoplasm"/>
    <property type="evidence" value="ECO:0007669"/>
    <property type="project" value="TreeGrafter"/>
</dbReference>
<dbReference type="GO" id="GO:0003938">
    <property type="term" value="F:IMP dehydrogenase activity"/>
    <property type="evidence" value="ECO:0007669"/>
    <property type="project" value="UniProtKB-EC"/>
</dbReference>
<dbReference type="NCBIfam" id="TIGR01302">
    <property type="entry name" value="IMP_dehydrog"/>
    <property type="match status" value="1"/>
</dbReference>
<dbReference type="Proteomes" id="UP000596660">
    <property type="component" value="Unplaced"/>
</dbReference>
<keyword evidence="6 14" id="KW-0630">Potassium</keyword>
<evidence type="ECO:0000256" key="16">
    <source>
        <dbReference type="RuleBase" id="RU003928"/>
    </source>
</evidence>
<dbReference type="GO" id="GO:0046872">
    <property type="term" value="F:metal ion binding"/>
    <property type="evidence" value="ECO:0007669"/>
    <property type="project" value="UniProtKB-KW"/>
</dbReference>
<evidence type="ECO:0000256" key="4">
    <source>
        <dbReference type="ARBA" id="ARBA00022749"/>
    </source>
</evidence>
<protein>
    <recommendedName>
        <fullName evidence="16">Inosine-5'-monophosphate dehydrogenase</fullName>
        <ecNumber evidence="16">1.1.1.205</ecNumber>
    </recommendedName>
</protein>
<comment type="similarity">
    <text evidence="2 15">Belongs to the IMPDH/GMPR family.</text>
</comment>
<feature type="binding site" description="in other chain" evidence="14">
    <location>
        <position position="338"/>
    </location>
    <ligand>
        <name>K(+)</name>
        <dbReference type="ChEBI" id="CHEBI:29103"/>
        <note>ligand shared between two tetrameric partners</note>
    </ligand>
</feature>
<evidence type="ECO:0000256" key="11">
    <source>
        <dbReference type="ARBA" id="ARBA00056556"/>
    </source>
</evidence>
<accession>A0A803LFJ0</accession>
<dbReference type="PIRSF" id="PIRSF000130">
    <property type="entry name" value="IMPDH"/>
    <property type="match status" value="1"/>
</dbReference>
<dbReference type="PANTHER" id="PTHR11911">
    <property type="entry name" value="INOSINE-5-MONOPHOSPHATE DEHYDROGENASE RELATED"/>
    <property type="match status" value="1"/>
</dbReference>
<evidence type="ECO:0000256" key="13">
    <source>
        <dbReference type="PIRSR" id="PIRSR000130-3"/>
    </source>
</evidence>
<keyword evidence="3 16" id="KW-0479">Metal-binding</keyword>
<feature type="domain" description="IMP dehydrogenase/GMP reductase" evidence="17">
    <location>
        <begin position="44"/>
        <end position="512"/>
    </location>
</feature>
<dbReference type="SUPFAM" id="SSF54631">
    <property type="entry name" value="CBS-domain pair"/>
    <property type="match status" value="1"/>
</dbReference>
<dbReference type="InterPro" id="IPR013785">
    <property type="entry name" value="Aldolase_TIM"/>
</dbReference>
<comment type="catalytic activity">
    <reaction evidence="10 16">
        <text>IMP + NAD(+) + H2O = XMP + NADH + H(+)</text>
        <dbReference type="Rhea" id="RHEA:11708"/>
        <dbReference type="ChEBI" id="CHEBI:15377"/>
        <dbReference type="ChEBI" id="CHEBI:15378"/>
        <dbReference type="ChEBI" id="CHEBI:57464"/>
        <dbReference type="ChEBI" id="CHEBI:57540"/>
        <dbReference type="ChEBI" id="CHEBI:57945"/>
        <dbReference type="ChEBI" id="CHEBI:58053"/>
        <dbReference type="EC" id="1.1.1.205"/>
    </reaction>
</comment>
<evidence type="ECO:0000256" key="5">
    <source>
        <dbReference type="ARBA" id="ARBA00022755"/>
    </source>
</evidence>
<name>A0A803LFJ0_CHEQI</name>
<keyword evidence="9" id="KW-0129">CBS domain</keyword>
<dbReference type="SUPFAM" id="SSF51412">
    <property type="entry name" value="Inosine monophosphate dehydrogenase (IMPDH)"/>
    <property type="match status" value="1"/>
</dbReference>
<dbReference type="EC" id="1.1.1.205" evidence="16"/>
<sequence length="522" mass="56155">MYKHNLWELPILNGLPLAMAEKPQNLILEDGFPAVKLFNQGYSYTYDDVIFLPHYIDFATDSVQLNTKLTKNISLSIPCVSSPMDTVTESYMAVAMAYLGGIGILHSNNTPSEQFALLESAKSRRIPFVSDFEVKSPADVIELSDFGYGTVILVTDTGSRKSRVLGYVLKSVWVNLKNKDGRVCDYMSKLDYSVPSSYHLDQIAGFLGDKGVKLVPTVRESDGEVVDVMTLEDIEKFQEYPKRGLPSLTPNGDFLVGAAIGTRDSDKQRLEYLVKGGVDAVVLDSSQGNSIYQLDMIKYIKKTYPGLDVIGGNVVTAYQAQNLIQAGVDGLRVGMGSGSICTTQEVCAVGRGQATAVYKVSSIASKSGVPVIADGGISNSGHIVKALVLGASTVMMGSYLAGSTEAPGAYVVQDGRRLKKYRGMGSLEAMTKGSDQRYLGDKSKLKIAQGVVGAVADKGSILKFVPYAMHAVKQGFQDLGASSLQSAHELLRSEVLRLEARTGAAQAEGGVHGLVSYEKKAF</sequence>
<feature type="binding site" evidence="13">
    <location>
        <begin position="284"/>
        <end position="286"/>
    </location>
    <ligand>
        <name>NAD(+)</name>
        <dbReference type="ChEBI" id="CHEBI:57540"/>
    </ligand>
</feature>
<keyword evidence="7 15" id="KW-0560">Oxidoreductase</keyword>
<dbReference type="OMA" id="PGSHCTT"/>
<dbReference type="CDD" id="cd00381">
    <property type="entry name" value="IMPDH"/>
    <property type="match status" value="1"/>
</dbReference>